<comment type="caution">
    <text evidence="1">The sequence shown here is derived from an EMBL/GenBank/DDBJ whole genome shotgun (WGS) entry which is preliminary data.</text>
</comment>
<name>A0A5B3GKL1_9BACT</name>
<proteinExistence type="predicted"/>
<dbReference type="Gene3D" id="1.10.10.1400">
    <property type="entry name" value="Terminase, small subunit, N-terminal DNA-binding domain, HTH motif"/>
    <property type="match status" value="1"/>
</dbReference>
<gene>
    <name evidence="1" type="ORF">F2Y07_11850</name>
</gene>
<dbReference type="AlphaFoldDB" id="A0A5B3GKL1"/>
<evidence type="ECO:0000313" key="1">
    <source>
        <dbReference type="EMBL" id="KAA2373967.1"/>
    </source>
</evidence>
<organism evidence="1 2">
    <name type="scientific">Alistipes shahii</name>
    <dbReference type="NCBI Taxonomy" id="328814"/>
    <lineage>
        <taxon>Bacteria</taxon>
        <taxon>Pseudomonadati</taxon>
        <taxon>Bacteroidota</taxon>
        <taxon>Bacteroidia</taxon>
        <taxon>Bacteroidales</taxon>
        <taxon>Rikenellaceae</taxon>
        <taxon>Alistipes</taxon>
    </lineage>
</organism>
<protein>
    <recommendedName>
        <fullName evidence="3">Terminase small subunit</fullName>
    </recommendedName>
</protein>
<evidence type="ECO:0000313" key="2">
    <source>
        <dbReference type="Proteomes" id="UP000322658"/>
    </source>
</evidence>
<accession>A0A5B3GKL1</accession>
<sequence length="165" mass="18582">MKREGNKSKATEKKKEFARLVVEAKLSKADAYRKAYNRKDLSTDAANKAAYRLSKDDVVVRMTDELNKQLDKSTVLTKQQRMEWLSRVVMTPIGDIDKSSELCQEYSCGEDGMKFKMPSKIAAISELNKMDGAYTPQKMEVDAGENFMSLLASLPFDPPVKSGKK</sequence>
<dbReference type="InterPro" id="IPR038713">
    <property type="entry name" value="Terminase_Gp1_N_sf"/>
</dbReference>
<evidence type="ECO:0008006" key="3">
    <source>
        <dbReference type="Google" id="ProtNLM"/>
    </source>
</evidence>
<reference evidence="1 2" key="1">
    <citation type="journal article" date="2019" name="Nat. Med.">
        <title>A library of human gut bacterial isolates paired with longitudinal multiomics data enables mechanistic microbiome research.</title>
        <authorList>
            <person name="Poyet M."/>
            <person name="Groussin M."/>
            <person name="Gibbons S.M."/>
            <person name="Avila-Pacheco J."/>
            <person name="Jiang X."/>
            <person name="Kearney S.M."/>
            <person name="Perrotta A.R."/>
            <person name="Berdy B."/>
            <person name="Zhao S."/>
            <person name="Lieberman T.D."/>
            <person name="Swanson P.K."/>
            <person name="Smith M."/>
            <person name="Roesemann S."/>
            <person name="Alexander J.E."/>
            <person name="Rich S.A."/>
            <person name="Livny J."/>
            <person name="Vlamakis H."/>
            <person name="Clish C."/>
            <person name="Bullock K."/>
            <person name="Deik A."/>
            <person name="Scott J."/>
            <person name="Pierce K.A."/>
            <person name="Xavier R.J."/>
            <person name="Alm E.J."/>
        </authorList>
    </citation>
    <scope>NUCLEOTIDE SEQUENCE [LARGE SCALE GENOMIC DNA]</scope>
    <source>
        <strain evidence="1 2">BIOML-A1</strain>
    </source>
</reference>
<dbReference type="EMBL" id="VVXJ01000029">
    <property type="protein sequence ID" value="KAA2373967.1"/>
    <property type="molecule type" value="Genomic_DNA"/>
</dbReference>
<dbReference type="Proteomes" id="UP000322658">
    <property type="component" value="Unassembled WGS sequence"/>
</dbReference>